<dbReference type="AlphaFoldDB" id="A0A5Y9DP55"/>
<name>A0A5Y9DP55_LISMN</name>
<comment type="caution">
    <text evidence="1">The sequence shown here is derived from an EMBL/GenBank/DDBJ whole genome shotgun (WGS) entry which is preliminary data.</text>
</comment>
<evidence type="ECO:0000313" key="1">
    <source>
        <dbReference type="EMBL" id="ECQ6723568.1"/>
    </source>
</evidence>
<gene>
    <name evidence="1" type="ORF">FZ622_11700</name>
</gene>
<dbReference type="RefSeq" id="WP_149040672.1">
    <property type="nucleotide sequence ID" value="NZ_VTIF01000001.1"/>
</dbReference>
<dbReference type="EMBL" id="AAKCDQ010000003">
    <property type="protein sequence ID" value="ECQ6723568.1"/>
    <property type="molecule type" value="Genomic_DNA"/>
</dbReference>
<protein>
    <submittedName>
        <fullName evidence="1">Uncharacterized protein</fullName>
    </submittedName>
</protein>
<reference evidence="1" key="1">
    <citation type="submission" date="2019-08" db="EMBL/GenBank/DDBJ databases">
        <authorList>
            <consortium name="GenomeTrakr network: Whole genome sequencing for foodborne pathogen traceback"/>
        </authorList>
    </citation>
    <scope>NUCLEOTIDE SEQUENCE</scope>
    <source>
        <strain evidence="1">AG19-0288</strain>
    </source>
</reference>
<organism evidence="1">
    <name type="scientific">Listeria monocytogenes</name>
    <dbReference type="NCBI Taxonomy" id="1639"/>
    <lineage>
        <taxon>Bacteria</taxon>
        <taxon>Bacillati</taxon>
        <taxon>Bacillota</taxon>
        <taxon>Bacilli</taxon>
        <taxon>Bacillales</taxon>
        <taxon>Listeriaceae</taxon>
        <taxon>Listeria</taxon>
    </lineage>
</organism>
<sequence>MIDTIERFLDDEISSQEKYEAIYNFITSFHIRSGEFEGNRYIIKKMDQINFIIFPEDIYPNTGDREIPYCTSIYKNTLITRINEYAKTQGIKVIDMVE</sequence>
<proteinExistence type="predicted"/>
<accession>A0A5Y9DP55</accession>